<reference evidence="9 10" key="1">
    <citation type="journal article" date="2014" name="Genome Announc.">
        <title>Draft Genome Sequence of the Antitrypanosomally Active Sponge-Associated Bacterium Actinokineospora sp. Strain EG49.</title>
        <authorList>
            <person name="Harjes J."/>
            <person name="Ryu T."/>
            <person name="Abdelmohsen U.R."/>
            <person name="Moitinho-Silva L."/>
            <person name="Horn H."/>
            <person name="Ravasi T."/>
            <person name="Hentschel U."/>
        </authorList>
    </citation>
    <scope>NUCLEOTIDE SEQUENCE [LARGE SCALE GENOMIC DNA]</scope>
    <source>
        <strain evidence="9 10">EG49</strain>
    </source>
</reference>
<dbReference type="PROSITE" id="PS00197">
    <property type="entry name" value="2FE2S_FER_1"/>
    <property type="match status" value="1"/>
</dbReference>
<evidence type="ECO:0000256" key="6">
    <source>
        <dbReference type="ARBA" id="ARBA00023004"/>
    </source>
</evidence>
<evidence type="ECO:0000259" key="8">
    <source>
        <dbReference type="PROSITE" id="PS51384"/>
    </source>
</evidence>
<evidence type="ECO:0000256" key="1">
    <source>
        <dbReference type="ARBA" id="ARBA00001974"/>
    </source>
</evidence>
<dbReference type="STRING" id="909613.UO65_5525"/>
<dbReference type="InterPro" id="IPR017927">
    <property type="entry name" value="FAD-bd_FR_type"/>
</dbReference>
<dbReference type="GO" id="GO:0016491">
    <property type="term" value="F:oxidoreductase activity"/>
    <property type="evidence" value="ECO:0007669"/>
    <property type="project" value="UniProtKB-KW"/>
</dbReference>
<dbReference type="EMBL" id="AYXG01000215">
    <property type="protein sequence ID" value="EWC59178.1"/>
    <property type="molecule type" value="Genomic_DNA"/>
</dbReference>
<evidence type="ECO:0000256" key="5">
    <source>
        <dbReference type="ARBA" id="ARBA00023002"/>
    </source>
</evidence>
<keyword evidence="10" id="KW-1185">Reference proteome</keyword>
<keyword evidence="3" id="KW-0001">2Fe-2S</keyword>
<dbReference type="InterPro" id="IPR012675">
    <property type="entry name" value="Beta-grasp_dom_sf"/>
</dbReference>
<dbReference type="PANTHER" id="PTHR47354:SF1">
    <property type="entry name" value="CARNITINE MONOOXYGENASE REDUCTASE SUBUNIT"/>
    <property type="match status" value="1"/>
</dbReference>
<dbReference type="AlphaFoldDB" id="W7IFS9"/>
<keyword evidence="4" id="KW-0479">Metal-binding</keyword>
<dbReference type="Pfam" id="PF00111">
    <property type="entry name" value="Fer2"/>
    <property type="match status" value="1"/>
</dbReference>
<protein>
    <submittedName>
        <fullName evidence="9">Vanillate O-demethylase oxidoreductase</fullName>
        <ecNumber evidence="9">1.14.13.-</ecNumber>
    </submittedName>
</protein>
<dbReference type="CDD" id="cd06185">
    <property type="entry name" value="PDR_like"/>
    <property type="match status" value="1"/>
</dbReference>
<keyword evidence="7" id="KW-0411">Iron-sulfur</keyword>
<name>W7IFS9_9PSEU</name>
<dbReference type="GO" id="GO:0032259">
    <property type="term" value="P:methylation"/>
    <property type="evidence" value="ECO:0007669"/>
    <property type="project" value="UniProtKB-KW"/>
</dbReference>
<keyword evidence="5 9" id="KW-0560">Oxidoreductase</keyword>
<dbReference type="Gene3D" id="2.40.30.10">
    <property type="entry name" value="Translation factors"/>
    <property type="match status" value="1"/>
</dbReference>
<dbReference type="InterPro" id="IPR001041">
    <property type="entry name" value="2Fe-2S_ferredoxin-type"/>
</dbReference>
<dbReference type="eggNOG" id="COG1018">
    <property type="taxonomic scope" value="Bacteria"/>
</dbReference>
<keyword evidence="2" id="KW-0285">Flavoprotein</keyword>
<dbReference type="InterPro" id="IPR050415">
    <property type="entry name" value="MRET"/>
</dbReference>
<keyword evidence="9" id="KW-0808">Transferase</keyword>
<dbReference type="PROSITE" id="PS51384">
    <property type="entry name" value="FAD_FR"/>
    <property type="match status" value="1"/>
</dbReference>
<accession>W7IFS9</accession>
<keyword evidence="9" id="KW-0489">Methyltransferase</keyword>
<organism evidence="9 10">
    <name type="scientific">Actinokineospora spheciospongiae</name>
    <dbReference type="NCBI Taxonomy" id="909613"/>
    <lineage>
        <taxon>Bacteria</taxon>
        <taxon>Bacillati</taxon>
        <taxon>Actinomycetota</taxon>
        <taxon>Actinomycetes</taxon>
        <taxon>Pseudonocardiales</taxon>
        <taxon>Pseudonocardiaceae</taxon>
        <taxon>Actinokineospora</taxon>
    </lineage>
</organism>
<dbReference type="Gene3D" id="3.10.20.30">
    <property type="match status" value="1"/>
</dbReference>
<dbReference type="InterPro" id="IPR006058">
    <property type="entry name" value="2Fe2S_fd_BS"/>
</dbReference>
<dbReference type="InterPro" id="IPR039261">
    <property type="entry name" value="FNR_nucleotide-bd"/>
</dbReference>
<dbReference type="SUPFAM" id="SSF63380">
    <property type="entry name" value="Riboflavin synthase domain-like"/>
    <property type="match status" value="1"/>
</dbReference>
<dbReference type="GO" id="GO:0046872">
    <property type="term" value="F:metal ion binding"/>
    <property type="evidence" value="ECO:0007669"/>
    <property type="project" value="UniProtKB-KW"/>
</dbReference>
<proteinExistence type="predicted"/>
<dbReference type="GO" id="GO:0008168">
    <property type="term" value="F:methyltransferase activity"/>
    <property type="evidence" value="ECO:0007669"/>
    <property type="project" value="UniProtKB-KW"/>
</dbReference>
<dbReference type="GO" id="GO:0051537">
    <property type="term" value="F:2 iron, 2 sulfur cluster binding"/>
    <property type="evidence" value="ECO:0007669"/>
    <property type="project" value="UniProtKB-KW"/>
</dbReference>
<evidence type="ECO:0000256" key="2">
    <source>
        <dbReference type="ARBA" id="ARBA00022630"/>
    </source>
</evidence>
<dbReference type="InterPro" id="IPR017938">
    <property type="entry name" value="Riboflavin_synthase-like_b-brl"/>
</dbReference>
<comment type="caution">
    <text evidence="9">The sequence shown here is derived from an EMBL/GenBank/DDBJ whole genome shotgun (WGS) entry which is preliminary data.</text>
</comment>
<comment type="cofactor">
    <cofactor evidence="1">
        <name>FAD</name>
        <dbReference type="ChEBI" id="CHEBI:57692"/>
    </cofactor>
</comment>
<dbReference type="PATRIC" id="fig|909613.9.peg.5524"/>
<keyword evidence="6" id="KW-0408">Iron</keyword>
<evidence type="ECO:0000256" key="3">
    <source>
        <dbReference type="ARBA" id="ARBA00022714"/>
    </source>
</evidence>
<gene>
    <name evidence="9" type="ORF">UO65_5525</name>
</gene>
<dbReference type="PRINTS" id="PR00409">
    <property type="entry name" value="PHDIOXRDTASE"/>
</dbReference>
<dbReference type="Proteomes" id="UP000019277">
    <property type="component" value="Unassembled WGS sequence"/>
</dbReference>
<dbReference type="InterPro" id="IPR036010">
    <property type="entry name" value="2Fe-2S_ferredoxin-like_sf"/>
</dbReference>
<dbReference type="SUPFAM" id="SSF54292">
    <property type="entry name" value="2Fe-2S ferredoxin-like"/>
    <property type="match status" value="1"/>
</dbReference>
<evidence type="ECO:0000313" key="10">
    <source>
        <dbReference type="Proteomes" id="UP000019277"/>
    </source>
</evidence>
<dbReference type="PANTHER" id="PTHR47354">
    <property type="entry name" value="NADH OXIDOREDUCTASE HCR"/>
    <property type="match status" value="1"/>
</dbReference>
<dbReference type="EC" id="1.14.13.-" evidence="9"/>
<evidence type="ECO:0000256" key="7">
    <source>
        <dbReference type="ARBA" id="ARBA00023014"/>
    </source>
</evidence>
<dbReference type="SUPFAM" id="SSF52343">
    <property type="entry name" value="Ferredoxin reductase-like, C-terminal NADP-linked domain"/>
    <property type="match status" value="1"/>
</dbReference>
<sequence>MAPPDLYGRARPDRMYRLLRPVVAAHLWLSKRSVRRGRPVPVVDRDLPVVVSDRRVEADGVVSLTLTAPSGDPLPPWRPGCHLDVRLPSGLRRQYSLCGDPADRASYRIAVRLVGEGSGEVHSAVRVGTPLVVRGPRTAFPLVGPGPHLFIAGGIGITPILPMLRAATDWHLVYAGRSRATMPFLAELEPHGDRVTVLTGVPAAPELLTRARPGTAVYACGPPPMLDAIKAHWSGALHCERFSPPPVVDGEPFELQLGPGGPVVPVAADESALTALRRARPQTVYSCQQGFCGTCRLNLVSTTDSMLVCTDRRPGRVVLDVRDSRDS</sequence>
<evidence type="ECO:0000256" key="4">
    <source>
        <dbReference type="ARBA" id="ARBA00022723"/>
    </source>
</evidence>
<dbReference type="Gene3D" id="3.40.50.80">
    <property type="entry name" value="Nucleotide-binding domain of ferredoxin-NADP reductase (FNR) module"/>
    <property type="match status" value="1"/>
</dbReference>
<dbReference type="CDD" id="cd00207">
    <property type="entry name" value="fer2"/>
    <property type="match status" value="1"/>
</dbReference>
<evidence type="ECO:0000313" key="9">
    <source>
        <dbReference type="EMBL" id="EWC59178.1"/>
    </source>
</evidence>
<feature type="domain" description="FAD-binding FR-type" evidence="8">
    <location>
        <begin position="44"/>
        <end position="143"/>
    </location>
</feature>